<reference evidence="9" key="1">
    <citation type="submission" date="2012-06" db="EMBL/GenBank/DDBJ databases">
        <title>The complete genome of Flexibacter litoralis DSM 6794.</title>
        <authorList>
            <person name="Lucas S."/>
            <person name="Copeland A."/>
            <person name="Lapidus A."/>
            <person name="Glavina del Rio T."/>
            <person name="Dalin E."/>
            <person name="Tice H."/>
            <person name="Bruce D."/>
            <person name="Goodwin L."/>
            <person name="Pitluck S."/>
            <person name="Peters L."/>
            <person name="Ovchinnikova G."/>
            <person name="Lu M."/>
            <person name="Kyrpides N."/>
            <person name="Mavromatis K."/>
            <person name="Ivanova N."/>
            <person name="Brettin T."/>
            <person name="Detter J.C."/>
            <person name="Han C."/>
            <person name="Larimer F."/>
            <person name="Land M."/>
            <person name="Hauser L."/>
            <person name="Markowitz V."/>
            <person name="Cheng J.-F."/>
            <person name="Hugenholtz P."/>
            <person name="Woyke T."/>
            <person name="Wu D."/>
            <person name="Spring S."/>
            <person name="Lang E."/>
            <person name="Kopitz M."/>
            <person name="Brambilla E."/>
            <person name="Klenk H.-P."/>
            <person name="Eisen J.A."/>
        </authorList>
    </citation>
    <scope>NUCLEOTIDE SEQUENCE [LARGE SCALE GENOMIC DNA]</scope>
    <source>
        <strain evidence="9">ATCC 23117 / DSM 6794 / NBRC 15988 / NCIMB 1366 / Sio-4</strain>
    </source>
</reference>
<dbReference type="HOGENOM" id="CLU_101341_0_0_10"/>
<dbReference type="EMBL" id="CP003345">
    <property type="protein sequence ID" value="AFM03827.1"/>
    <property type="molecule type" value="Genomic_DNA"/>
</dbReference>
<gene>
    <name evidence="8" type="ordered locus">Fleli_1396</name>
</gene>
<protein>
    <recommendedName>
        <fullName evidence="6">TVP38/TMEM64 family membrane protein</fullName>
    </recommendedName>
</protein>
<dbReference type="PANTHER" id="PTHR12677:SF59">
    <property type="entry name" value="GOLGI APPARATUS MEMBRANE PROTEIN TVP38-RELATED"/>
    <property type="match status" value="1"/>
</dbReference>
<evidence type="ECO:0000256" key="1">
    <source>
        <dbReference type="ARBA" id="ARBA00004651"/>
    </source>
</evidence>
<proteinExistence type="inferred from homology"/>
<feature type="transmembrane region" description="Helical" evidence="6">
    <location>
        <begin position="147"/>
        <end position="166"/>
    </location>
</feature>
<organism evidence="8 9">
    <name type="scientific">Bernardetia litoralis (strain ATCC 23117 / DSM 6794 / NBRC 15988 / NCIMB 1366 / Fx l1 / Sio-4)</name>
    <name type="common">Flexibacter litoralis</name>
    <dbReference type="NCBI Taxonomy" id="880071"/>
    <lineage>
        <taxon>Bacteria</taxon>
        <taxon>Pseudomonadati</taxon>
        <taxon>Bacteroidota</taxon>
        <taxon>Cytophagia</taxon>
        <taxon>Cytophagales</taxon>
        <taxon>Bernardetiaceae</taxon>
        <taxon>Bernardetia</taxon>
    </lineage>
</organism>
<dbReference type="STRING" id="880071.Fleli_1396"/>
<feature type="transmembrane region" description="Helical" evidence="6">
    <location>
        <begin position="187"/>
        <end position="207"/>
    </location>
</feature>
<dbReference type="PANTHER" id="PTHR12677">
    <property type="entry name" value="GOLGI APPARATUS MEMBRANE PROTEIN TVP38-RELATED"/>
    <property type="match status" value="1"/>
</dbReference>
<evidence type="ECO:0000313" key="8">
    <source>
        <dbReference type="EMBL" id="AFM03827.1"/>
    </source>
</evidence>
<feature type="transmembrane region" description="Helical" evidence="6">
    <location>
        <begin position="35"/>
        <end position="59"/>
    </location>
</feature>
<dbReference type="PATRIC" id="fig|880071.3.peg.1371"/>
<evidence type="ECO:0000313" key="9">
    <source>
        <dbReference type="Proteomes" id="UP000006054"/>
    </source>
</evidence>
<dbReference type="AlphaFoldDB" id="I4AIP2"/>
<dbReference type="KEGG" id="fli:Fleli_1396"/>
<keyword evidence="5 6" id="KW-0472">Membrane</keyword>
<keyword evidence="2 6" id="KW-1003">Cell membrane</keyword>
<dbReference type="GO" id="GO:0005886">
    <property type="term" value="C:plasma membrane"/>
    <property type="evidence" value="ECO:0007669"/>
    <property type="project" value="UniProtKB-SubCell"/>
</dbReference>
<keyword evidence="9" id="KW-1185">Reference proteome</keyword>
<accession>I4AIP2</accession>
<feature type="transmembrane region" description="Helical" evidence="6">
    <location>
        <begin position="71"/>
        <end position="90"/>
    </location>
</feature>
<dbReference type="InterPro" id="IPR032816">
    <property type="entry name" value="VTT_dom"/>
</dbReference>
<evidence type="ECO:0000256" key="3">
    <source>
        <dbReference type="ARBA" id="ARBA00022692"/>
    </source>
</evidence>
<comment type="similarity">
    <text evidence="6">Belongs to the TVP38/TMEM64 family.</text>
</comment>
<name>I4AIP2_BERLS</name>
<sequence>MVILSALLPILASTGITVLLLYFESELLLWNNWQWLILYFGVSILMGFALMPTTLMAFLTGYFLGFEGTPLMIIAYLIASYIGYQLGLFLEGKKIHKNLLEKPKVKRFLSSLKEKSWKLIILVRLSPVLPFSVMNLVLSAIRFPLKIFLIGSFVGMMPRTLFTIYIGTKAQTLKSLIENRTTTDFPYSEIIIILLTIITIFGIGRMVRNSMKEIKE</sequence>
<dbReference type="InterPro" id="IPR015414">
    <property type="entry name" value="TMEM64"/>
</dbReference>
<evidence type="ECO:0000256" key="2">
    <source>
        <dbReference type="ARBA" id="ARBA00022475"/>
    </source>
</evidence>
<keyword evidence="4 6" id="KW-1133">Transmembrane helix</keyword>
<keyword evidence="3 6" id="KW-0812">Transmembrane</keyword>
<dbReference type="Pfam" id="PF09335">
    <property type="entry name" value="VTT_dom"/>
    <property type="match status" value="1"/>
</dbReference>
<evidence type="ECO:0000256" key="5">
    <source>
        <dbReference type="ARBA" id="ARBA00023136"/>
    </source>
</evidence>
<dbReference type="Proteomes" id="UP000006054">
    <property type="component" value="Chromosome"/>
</dbReference>
<evidence type="ECO:0000256" key="6">
    <source>
        <dbReference type="RuleBase" id="RU366058"/>
    </source>
</evidence>
<evidence type="ECO:0000259" key="7">
    <source>
        <dbReference type="Pfam" id="PF09335"/>
    </source>
</evidence>
<comment type="subcellular location">
    <subcellularLocation>
        <location evidence="1 6">Cell membrane</location>
        <topology evidence="1 6">Multi-pass membrane protein</topology>
    </subcellularLocation>
</comment>
<dbReference type="eggNOG" id="COG0398">
    <property type="taxonomic scope" value="Bacteria"/>
</dbReference>
<dbReference type="RefSeq" id="WP_014797284.1">
    <property type="nucleotide sequence ID" value="NC_018018.1"/>
</dbReference>
<feature type="transmembrane region" description="Helical" evidence="6">
    <location>
        <begin position="6"/>
        <end position="23"/>
    </location>
</feature>
<feature type="domain" description="VTT" evidence="7">
    <location>
        <begin position="52"/>
        <end position="168"/>
    </location>
</feature>
<evidence type="ECO:0000256" key="4">
    <source>
        <dbReference type="ARBA" id="ARBA00022989"/>
    </source>
</evidence>